<dbReference type="PROSITE" id="PS51085">
    <property type="entry name" value="2FE2S_FER_2"/>
    <property type="match status" value="1"/>
</dbReference>
<evidence type="ECO:0000256" key="2">
    <source>
        <dbReference type="ARBA" id="ARBA00022630"/>
    </source>
</evidence>
<dbReference type="Pfam" id="PF00175">
    <property type="entry name" value="NAD_binding_1"/>
    <property type="match status" value="1"/>
</dbReference>
<accession>A0ABP7KSX0</accession>
<dbReference type="Proteomes" id="UP001501803">
    <property type="component" value="Unassembled WGS sequence"/>
</dbReference>
<keyword evidence="11" id="KW-1185">Reference proteome</keyword>
<dbReference type="InterPro" id="IPR036010">
    <property type="entry name" value="2Fe-2S_ferredoxin-like_sf"/>
</dbReference>
<dbReference type="SUPFAM" id="SSF63380">
    <property type="entry name" value="Riboflavin synthase domain-like"/>
    <property type="match status" value="1"/>
</dbReference>
<evidence type="ECO:0000256" key="6">
    <source>
        <dbReference type="ARBA" id="ARBA00023004"/>
    </source>
</evidence>
<keyword evidence="6" id="KW-0408">Iron</keyword>
<keyword evidence="3" id="KW-0001">2Fe-2S</keyword>
<gene>
    <name evidence="10" type="ORF">GCM10022381_30660</name>
</gene>
<keyword evidence="2" id="KW-0285">Flavoprotein</keyword>
<evidence type="ECO:0000259" key="9">
    <source>
        <dbReference type="PROSITE" id="PS51384"/>
    </source>
</evidence>
<dbReference type="PANTHER" id="PTHR47354">
    <property type="entry name" value="NADH OXIDOREDUCTASE HCR"/>
    <property type="match status" value="1"/>
</dbReference>
<organism evidence="10 11">
    <name type="scientific">Leifsonia kafniensis</name>
    <dbReference type="NCBI Taxonomy" id="475957"/>
    <lineage>
        <taxon>Bacteria</taxon>
        <taxon>Bacillati</taxon>
        <taxon>Actinomycetota</taxon>
        <taxon>Actinomycetes</taxon>
        <taxon>Micrococcales</taxon>
        <taxon>Microbacteriaceae</taxon>
        <taxon>Leifsonia</taxon>
    </lineage>
</organism>
<dbReference type="PROSITE" id="PS51384">
    <property type="entry name" value="FAD_FR"/>
    <property type="match status" value="1"/>
</dbReference>
<dbReference type="InterPro" id="IPR001433">
    <property type="entry name" value="OxRdtase_FAD/NAD-bd"/>
</dbReference>
<keyword evidence="4" id="KW-0479">Metal-binding</keyword>
<dbReference type="InterPro" id="IPR017927">
    <property type="entry name" value="FAD-bd_FR_type"/>
</dbReference>
<dbReference type="Gene3D" id="2.40.30.10">
    <property type="entry name" value="Translation factors"/>
    <property type="match status" value="1"/>
</dbReference>
<evidence type="ECO:0000256" key="5">
    <source>
        <dbReference type="ARBA" id="ARBA00023002"/>
    </source>
</evidence>
<dbReference type="InterPro" id="IPR012675">
    <property type="entry name" value="Beta-grasp_dom_sf"/>
</dbReference>
<dbReference type="CDD" id="cd06185">
    <property type="entry name" value="PDR_like"/>
    <property type="match status" value="1"/>
</dbReference>
<dbReference type="SUPFAM" id="SSF52343">
    <property type="entry name" value="Ferredoxin reductase-like, C-terminal NADP-linked domain"/>
    <property type="match status" value="1"/>
</dbReference>
<dbReference type="CDD" id="cd00207">
    <property type="entry name" value="fer2"/>
    <property type="match status" value="1"/>
</dbReference>
<dbReference type="Pfam" id="PF00111">
    <property type="entry name" value="Fer2"/>
    <property type="match status" value="1"/>
</dbReference>
<dbReference type="SUPFAM" id="SSF54292">
    <property type="entry name" value="2Fe-2S ferredoxin-like"/>
    <property type="match status" value="1"/>
</dbReference>
<name>A0ABP7KSX0_9MICO</name>
<proteinExistence type="predicted"/>
<feature type="domain" description="2Fe-2S ferredoxin-type" evidence="8">
    <location>
        <begin position="243"/>
        <end position="328"/>
    </location>
</feature>
<comment type="caution">
    <text evidence="10">The sequence shown here is derived from an EMBL/GenBank/DDBJ whole genome shotgun (WGS) entry which is preliminary data.</text>
</comment>
<feature type="domain" description="FAD-binding FR-type" evidence="9">
    <location>
        <begin position="17"/>
        <end position="118"/>
    </location>
</feature>
<evidence type="ECO:0000259" key="8">
    <source>
        <dbReference type="PROSITE" id="PS51085"/>
    </source>
</evidence>
<keyword evidence="7" id="KW-0411">Iron-sulfur</keyword>
<dbReference type="PRINTS" id="PR00409">
    <property type="entry name" value="PHDIOXRDTASE"/>
</dbReference>
<dbReference type="RefSeq" id="WP_345068284.1">
    <property type="nucleotide sequence ID" value="NZ_BAABCN010000010.1"/>
</dbReference>
<evidence type="ECO:0000313" key="11">
    <source>
        <dbReference type="Proteomes" id="UP001501803"/>
    </source>
</evidence>
<dbReference type="Gene3D" id="3.40.50.80">
    <property type="entry name" value="Nucleotide-binding domain of ferredoxin-NADP reductase (FNR) module"/>
    <property type="match status" value="1"/>
</dbReference>
<evidence type="ECO:0000256" key="3">
    <source>
        <dbReference type="ARBA" id="ARBA00022714"/>
    </source>
</evidence>
<protein>
    <submittedName>
        <fullName evidence="10">PDR/VanB family oxidoreductase</fullName>
    </submittedName>
</protein>
<sequence length="328" mass="34813">MTNLTTEVTTATGSHSEVSFMLAITLIDTVADGVRALTLTSADGAALPAWTPGSHIDITVGGLTRQYSLCSNPDDDSSWRIAVLREPQSRGGSEFVHSALSVGDTVAVTGPRNHFTLQPAERYIFIAGGIGITPLIPMVAEAQRSGAEYTLVYGGRQRASMAFLEELSAHGERLVVWPEDEKGRIDLAGLLGESQADTLIYTCGPAPLLNAVEERSAHWPTGAVHMERFAPKKFEQAASLDEFEVELEASGLTLTVGPGVSILQAARDAGVDVFTSCEEGTCGSCETAIISGEADHRDSVLSPAEQAENTCMMICVSRSKCAKLVLDL</sequence>
<evidence type="ECO:0000256" key="1">
    <source>
        <dbReference type="ARBA" id="ARBA00001974"/>
    </source>
</evidence>
<dbReference type="InterPro" id="IPR050415">
    <property type="entry name" value="MRET"/>
</dbReference>
<dbReference type="InterPro" id="IPR039261">
    <property type="entry name" value="FNR_nucleotide-bd"/>
</dbReference>
<evidence type="ECO:0000256" key="4">
    <source>
        <dbReference type="ARBA" id="ARBA00022723"/>
    </source>
</evidence>
<comment type="cofactor">
    <cofactor evidence="1">
        <name>FAD</name>
        <dbReference type="ChEBI" id="CHEBI:57692"/>
    </cofactor>
</comment>
<reference evidence="11" key="1">
    <citation type="journal article" date="2019" name="Int. J. Syst. Evol. Microbiol.">
        <title>The Global Catalogue of Microorganisms (GCM) 10K type strain sequencing project: providing services to taxonomists for standard genome sequencing and annotation.</title>
        <authorList>
            <consortium name="The Broad Institute Genomics Platform"/>
            <consortium name="The Broad Institute Genome Sequencing Center for Infectious Disease"/>
            <person name="Wu L."/>
            <person name="Ma J."/>
        </authorList>
    </citation>
    <scope>NUCLEOTIDE SEQUENCE [LARGE SCALE GENOMIC DNA]</scope>
    <source>
        <strain evidence="11">JCM 17021</strain>
    </source>
</reference>
<dbReference type="PROSITE" id="PS00197">
    <property type="entry name" value="2FE2S_FER_1"/>
    <property type="match status" value="1"/>
</dbReference>
<evidence type="ECO:0000313" key="10">
    <source>
        <dbReference type="EMBL" id="GAA3886406.1"/>
    </source>
</evidence>
<evidence type="ECO:0000256" key="7">
    <source>
        <dbReference type="ARBA" id="ARBA00023014"/>
    </source>
</evidence>
<dbReference type="PANTHER" id="PTHR47354:SF1">
    <property type="entry name" value="CARNITINE MONOOXYGENASE REDUCTASE SUBUNIT"/>
    <property type="match status" value="1"/>
</dbReference>
<dbReference type="InterPro" id="IPR017938">
    <property type="entry name" value="Riboflavin_synthase-like_b-brl"/>
</dbReference>
<dbReference type="InterPro" id="IPR006058">
    <property type="entry name" value="2Fe2S_fd_BS"/>
</dbReference>
<dbReference type="InterPro" id="IPR001041">
    <property type="entry name" value="2Fe-2S_ferredoxin-type"/>
</dbReference>
<dbReference type="Gene3D" id="3.10.20.30">
    <property type="match status" value="1"/>
</dbReference>
<dbReference type="EMBL" id="BAABCN010000010">
    <property type="protein sequence ID" value="GAA3886406.1"/>
    <property type="molecule type" value="Genomic_DNA"/>
</dbReference>
<keyword evidence="5" id="KW-0560">Oxidoreductase</keyword>